<keyword evidence="6 8" id="KW-1133">Transmembrane helix</keyword>
<comment type="subcellular location">
    <subcellularLocation>
        <location evidence="1 8">Cell membrane</location>
        <topology evidence="1 8">Multi-pass membrane protein</topology>
    </subcellularLocation>
</comment>
<evidence type="ECO:0000313" key="10">
    <source>
        <dbReference type="EMBL" id="CAA9533874.1"/>
    </source>
</evidence>
<dbReference type="AlphaFoldDB" id="A0A6J4TVV0"/>
<evidence type="ECO:0000256" key="4">
    <source>
        <dbReference type="ARBA" id="ARBA00022475"/>
    </source>
</evidence>
<feature type="domain" description="ABC transmembrane type-1" evidence="9">
    <location>
        <begin position="96"/>
        <end position="285"/>
    </location>
</feature>
<dbReference type="InterPro" id="IPR000515">
    <property type="entry name" value="MetI-like"/>
</dbReference>
<dbReference type="PANTHER" id="PTHR43744:SF8">
    <property type="entry name" value="SN-GLYCEROL-3-PHOSPHATE TRANSPORT SYSTEM PERMEASE PROTEIN UGPE"/>
    <property type="match status" value="1"/>
</dbReference>
<dbReference type="Gene3D" id="1.10.3720.10">
    <property type="entry name" value="MetI-like"/>
    <property type="match status" value="1"/>
</dbReference>
<dbReference type="PROSITE" id="PS50928">
    <property type="entry name" value="ABC_TM1"/>
    <property type="match status" value="1"/>
</dbReference>
<feature type="transmembrane region" description="Helical" evidence="8">
    <location>
        <begin position="206"/>
        <end position="229"/>
    </location>
</feature>
<keyword evidence="3 8" id="KW-0813">Transport</keyword>
<feature type="transmembrane region" description="Helical" evidence="8">
    <location>
        <begin position="34"/>
        <end position="54"/>
    </location>
</feature>
<evidence type="ECO:0000256" key="5">
    <source>
        <dbReference type="ARBA" id="ARBA00022692"/>
    </source>
</evidence>
<feature type="transmembrane region" description="Helical" evidence="8">
    <location>
        <begin position="164"/>
        <end position="185"/>
    </location>
</feature>
<gene>
    <name evidence="10" type="ORF">AVDCRST_MAG49-102</name>
</gene>
<sequence>MATQPIETLEAGTWRRERTAGGARHRRVLAQLPTYLILLLLSLLFLFPWLFMFASSLKPSGRVLADVGSALAFWPTPFRPENYQDVFARVPLERYLLNSFFVTTATLVCGVFVNSLAAYAFAIMRFRGSDILFALFVSLLIVPFEAIFLPLFLTVNALGWLNSYQALIVPFVANVLYIFLFRQFFLGLPRDLVESARIDGASYFRIYRTIVMPLSVPIVSTVAILEFLARWNDFFWPLITITDDDKYTAQLGLAFLFGGERTQWGIVMAGTVVISLPLLVVFLLFQRFFVQSVATTGMKN</sequence>
<dbReference type="Pfam" id="PF00528">
    <property type="entry name" value="BPD_transp_1"/>
    <property type="match status" value="1"/>
</dbReference>
<feature type="transmembrane region" description="Helical" evidence="8">
    <location>
        <begin position="100"/>
        <end position="124"/>
    </location>
</feature>
<dbReference type="CDD" id="cd06261">
    <property type="entry name" value="TM_PBP2"/>
    <property type="match status" value="1"/>
</dbReference>
<dbReference type="SUPFAM" id="SSF161098">
    <property type="entry name" value="MetI-like"/>
    <property type="match status" value="1"/>
</dbReference>
<evidence type="ECO:0000256" key="2">
    <source>
        <dbReference type="ARBA" id="ARBA00020515"/>
    </source>
</evidence>
<reference evidence="10" key="1">
    <citation type="submission" date="2020-02" db="EMBL/GenBank/DDBJ databases">
        <authorList>
            <person name="Meier V. D."/>
        </authorList>
    </citation>
    <scope>NUCLEOTIDE SEQUENCE</scope>
    <source>
        <strain evidence="10">AVDCRST_MAG49</strain>
    </source>
</reference>
<keyword evidence="5 8" id="KW-0812">Transmembrane</keyword>
<evidence type="ECO:0000256" key="3">
    <source>
        <dbReference type="ARBA" id="ARBA00022448"/>
    </source>
</evidence>
<dbReference type="PANTHER" id="PTHR43744">
    <property type="entry name" value="ABC TRANSPORTER PERMEASE PROTEIN MG189-RELATED-RELATED"/>
    <property type="match status" value="1"/>
</dbReference>
<dbReference type="EMBL" id="CADCWG010000008">
    <property type="protein sequence ID" value="CAA9533874.1"/>
    <property type="molecule type" value="Genomic_DNA"/>
</dbReference>
<proteinExistence type="inferred from homology"/>
<accession>A0A6J4TVV0</accession>
<dbReference type="GO" id="GO:0005886">
    <property type="term" value="C:plasma membrane"/>
    <property type="evidence" value="ECO:0007669"/>
    <property type="project" value="UniProtKB-SubCell"/>
</dbReference>
<evidence type="ECO:0000256" key="7">
    <source>
        <dbReference type="ARBA" id="ARBA00023136"/>
    </source>
</evidence>
<evidence type="ECO:0000256" key="8">
    <source>
        <dbReference type="RuleBase" id="RU363032"/>
    </source>
</evidence>
<dbReference type="InterPro" id="IPR035906">
    <property type="entry name" value="MetI-like_sf"/>
</dbReference>
<feature type="transmembrane region" description="Helical" evidence="8">
    <location>
        <begin position="264"/>
        <end position="285"/>
    </location>
</feature>
<evidence type="ECO:0000256" key="6">
    <source>
        <dbReference type="ARBA" id="ARBA00022989"/>
    </source>
</evidence>
<protein>
    <recommendedName>
        <fullName evidence="2">sn-glycerol-3-phosphate transport system permease protein UgpE</fullName>
    </recommendedName>
</protein>
<comment type="similarity">
    <text evidence="8">Belongs to the binding-protein-dependent transport system permease family.</text>
</comment>
<evidence type="ECO:0000259" key="9">
    <source>
        <dbReference type="PROSITE" id="PS50928"/>
    </source>
</evidence>
<dbReference type="GO" id="GO:0055085">
    <property type="term" value="P:transmembrane transport"/>
    <property type="evidence" value="ECO:0007669"/>
    <property type="project" value="InterPro"/>
</dbReference>
<name>A0A6J4TVV0_9BACT</name>
<keyword evidence="4" id="KW-1003">Cell membrane</keyword>
<evidence type="ECO:0000256" key="1">
    <source>
        <dbReference type="ARBA" id="ARBA00004651"/>
    </source>
</evidence>
<feature type="transmembrane region" description="Helical" evidence="8">
    <location>
        <begin position="131"/>
        <end position="152"/>
    </location>
</feature>
<organism evidence="10">
    <name type="scientific">uncultured Thermomicrobiales bacterium</name>
    <dbReference type="NCBI Taxonomy" id="1645740"/>
    <lineage>
        <taxon>Bacteria</taxon>
        <taxon>Pseudomonadati</taxon>
        <taxon>Thermomicrobiota</taxon>
        <taxon>Thermomicrobia</taxon>
        <taxon>Thermomicrobiales</taxon>
        <taxon>environmental samples</taxon>
    </lineage>
</organism>
<keyword evidence="7 8" id="KW-0472">Membrane</keyword>